<dbReference type="Proteomes" id="UP000199403">
    <property type="component" value="Unassembled WGS sequence"/>
</dbReference>
<dbReference type="InterPro" id="IPR017850">
    <property type="entry name" value="Alkaline_phosphatase_core_sf"/>
</dbReference>
<evidence type="ECO:0000256" key="1">
    <source>
        <dbReference type="ARBA" id="ARBA00008779"/>
    </source>
</evidence>
<evidence type="ECO:0000259" key="4">
    <source>
        <dbReference type="Pfam" id="PF00884"/>
    </source>
</evidence>
<dbReference type="InterPro" id="IPR000917">
    <property type="entry name" value="Sulfatase_N"/>
</dbReference>
<feature type="compositionally biased region" description="Polar residues" evidence="3">
    <location>
        <begin position="491"/>
        <end position="500"/>
    </location>
</feature>
<dbReference type="PANTHER" id="PTHR42693">
    <property type="entry name" value="ARYLSULFATASE FAMILY MEMBER"/>
    <property type="match status" value="1"/>
</dbReference>
<dbReference type="STRING" id="1416801.SAMN05192553_102601"/>
<dbReference type="Gene3D" id="3.40.720.10">
    <property type="entry name" value="Alkaline Phosphatase, subunit A"/>
    <property type="match status" value="1"/>
</dbReference>
<dbReference type="PROSITE" id="PS51257">
    <property type="entry name" value="PROKAR_LIPOPROTEIN"/>
    <property type="match status" value="1"/>
</dbReference>
<evidence type="ECO:0000256" key="2">
    <source>
        <dbReference type="ARBA" id="ARBA00022801"/>
    </source>
</evidence>
<keyword evidence="6" id="KW-1185">Reference proteome</keyword>
<dbReference type="SUPFAM" id="SSF53649">
    <property type="entry name" value="Alkaline phosphatase-like"/>
    <property type="match status" value="1"/>
</dbReference>
<feature type="region of interest" description="Disordered" evidence="3">
    <location>
        <begin position="469"/>
        <end position="500"/>
    </location>
</feature>
<name>A0A1H6WB78_9BACT</name>
<proteinExistence type="inferred from homology"/>
<sequence length="500" mass="56451">MKYPRLTNYRSAVPDMNKSTCIALLIVFSGCWQTKPATSLPSRPNILIILIDDLGKEWISHYGAADISTPAIDALAKSGITFSNAYAMPQCTPTRVSLLTGQYPFRHGWVNHWDVPRWGGGAHFDETRYPSLGKEMKKAGYATCIAGKWQIDDFRVEPDALTKNGFDAYCMWTGYESGVAASANRYQDPYLYTKAGSKTHTGAFGPDVFKRFIIDFIHKNKDNPMFIYYPMVLTHTPFVNTPDSNEADNLGKHKAMVAYTDRITGELVKALEDAGIRDNTLIIWTTDNGTTGAITGTRNGFSVKGGKSKTIESGINVPFLVSWPKKISANRVSDALIDFTDIFPTCLELAGIPEKKQRDSENERFEIDGFSFRDVLIHGDQSSQRNWILAMGGGNNAALTENGVENQYLFRDRVVRNKQYKLYINSKREPEKFIDLLADPMETTNLLDSLHTEERKRHFKQLREIIPTFPEKDSDPDYLPNPSQPWDVPITEQSQVWKKQ</sequence>
<evidence type="ECO:0000256" key="3">
    <source>
        <dbReference type="SAM" id="MobiDB-lite"/>
    </source>
</evidence>
<evidence type="ECO:0000313" key="5">
    <source>
        <dbReference type="EMBL" id="SEJ14291.1"/>
    </source>
</evidence>
<protein>
    <submittedName>
        <fullName evidence="5">Arylsulfatase A</fullName>
    </submittedName>
</protein>
<gene>
    <name evidence="5" type="ORF">SAMN05192553_102601</name>
</gene>
<feature type="domain" description="Sulfatase N-terminal" evidence="4">
    <location>
        <begin position="44"/>
        <end position="352"/>
    </location>
</feature>
<dbReference type="AlphaFoldDB" id="A0A1H6WB78"/>
<comment type="similarity">
    <text evidence="1">Belongs to the sulfatase family.</text>
</comment>
<dbReference type="CDD" id="cd16151">
    <property type="entry name" value="sulfatase_like"/>
    <property type="match status" value="1"/>
</dbReference>
<dbReference type="InterPro" id="IPR050738">
    <property type="entry name" value="Sulfatase"/>
</dbReference>
<dbReference type="EMBL" id="FNZH01000002">
    <property type="protein sequence ID" value="SEJ14291.1"/>
    <property type="molecule type" value="Genomic_DNA"/>
</dbReference>
<evidence type="ECO:0000313" key="6">
    <source>
        <dbReference type="Proteomes" id="UP000199403"/>
    </source>
</evidence>
<keyword evidence="2" id="KW-0378">Hydrolase</keyword>
<dbReference type="PANTHER" id="PTHR42693:SF53">
    <property type="entry name" value="ENDO-4-O-SULFATASE"/>
    <property type="match status" value="1"/>
</dbReference>
<dbReference type="Pfam" id="PF00884">
    <property type="entry name" value="Sulfatase"/>
    <property type="match status" value="1"/>
</dbReference>
<accession>A0A1H6WB78</accession>
<dbReference type="GO" id="GO:0004065">
    <property type="term" value="F:arylsulfatase activity"/>
    <property type="evidence" value="ECO:0007669"/>
    <property type="project" value="TreeGrafter"/>
</dbReference>
<reference evidence="6" key="1">
    <citation type="submission" date="2016-10" db="EMBL/GenBank/DDBJ databases">
        <authorList>
            <person name="Varghese N."/>
            <person name="Submissions S."/>
        </authorList>
    </citation>
    <scope>NUCLEOTIDE SEQUENCE [LARGE SCALE GENOMIC DNA]</scope>
    <source>
        <strain evidence="6">IBRC-M 10761</strain>
    </source>
</reference>
<organism evidence="5 6">
    <name type="scientific">Cyclobacterium xiamenense</name>
    <dbReference type="NCBI Taxonomy" id="1297121"/>
    <lineage>
        <taxon>Bacteria</taxon>
        <taxon>Pseudomonadati</taxon>
        <taxon>Bacteroidota</taxon>
        <taxon>Cytophagia</taxon>
        <taxon>Cytophagales</taxon>
        <taxon>Cyclobacteriaceae</taxon>
        <taxon>Cyclobacterium</taxon>
    </lineage>
</organism>